<dbReference type="OrthoDB" id="7585234at2"/>
<keyword evidence="1" id="KW-0812">Transmembrane</keyword>
<gene>
    <name evidence="2" type="ORF">BSL82_09830</name>
</gene>
<dbReference type="RefSeq" id="WP_072597224.1">
    <property type="nucleotide sequence ID" value="NZ_CP018221.1"/>
</dbReference>
<keyword evidence="3" id="KW-1185">Reference proteome</keyword>
<accession>A0A1L3ZVD0</accession>
<reference evidence="3" key="1">
    <citation type="submission" date="2016-11" db="EMBL/GenBank/DDBJ databases">
        <title>Complete Genome Sequence of alachlor-degrading Sphingomonas sp. strain JJ-A5.</title>
        <authorList>
            <person name="Lee H."/>
            <person name="Ka J.-O."/>
        </authorList>
    </citation>
    <scope>NUCLEOTIDE SEQUENCE [LARGE SCALE GENOMIC DNA]</scope>
    <source>
        <strain evidence="3">JJ-A5</strain>
    </source>
</reference>
<sequence>MMINFAAFLYTLLAVFVLASISRNRREQRPDTPILSLVGWGLMSASFTLAALLLGLAVWAVLRA</sequence>
<dbReference type="AlphaFoldDB" id="A0A1L3ZVD0"/>
<protein>
    <submittedName>
        <fullName evidence="2">Uncharacterized protein</fullName>
    </submittedName>
</protein>
<keyword evidence="1" id="KW-0472">Membrane</keyword>
<dbReference type="EMBL" id="CP018221">
    <property type="protein sequence ID" value="API59577.1"/>
    <property type="molecule type" value="Genomic_DNA"/>
</dbReference>
<dbReference type="STRING" id="1921510.BSL82_09830"/>
<dbReference type="KEGG" id="sphj:BSL82_09830"/>
<organism evidence="2 3">
    <name type="scientific">Tardibacter chloracetimidivorans</name>
    <dbReference type="NCBI Taxonomy" id="1921510"/>
    <lineage>
        <taxon>Bacteria</taxon>
        <taxon>Pseudomonadati</taxon>
        <taxon>Pseudomonadota</taxon>
        <taxon>Alphaproteobacteria</taxon>
        <taxon>Sphingomonadales</taxon>
        <taxon>Sphingomonadaceae</taxon>
        <taxon>Tardibacter</taxon>
    </lineage>
</organism>
<feature type="transmembrane region" description="Helical" evidence="1">
    <location>
        <begin position="35"/>
        <end position="62"/>
    </location>
</feature>
<keyword evidence="1" id="KW-1133">Transmembrane helix</keyword>
<name>A0A1L3ZVD0_9SPHN</name>
<evidence type="ECO:0000256" key="1">
    <source>
        <dbReference type="SAM" id="Phobius"/>
    </source>
</evidence>
<evidence type="ECO:0000313" key="2">
    <source>
        <dbReference type="EMBL" id="API59577.1"/>
    </source>
</evidence>
<evidence type="ECO:0000313" key="3">
    <source>
        <dbReference type="Proteomes" id="UP000182063"/>
    </source>
</evidence>
<proteinExistence type="predicted"/>
<dbReference type="Proteomes" id="UP000182063">
    <property type="component" value="Chromosome"/>
</dbReference>